<keyword evidence="2 7" id="KW-0963">Cytoplasm</keyword>
<feature type="domain" description="SpoVT-AbrB" evidence="8">
    <location>
        <begin position="5"/>
        <end position="51"/>
    </location>
</feature>
<dbReference type="InterPro" id="IPR035644">
    <property type="entry name" value="MraZ_C"/>
</dbReference>
<keyword evidence="5 7" id="KW-0238">DNA-binding</keyword>
<dbReference type="Pfam" id="PF02381">
    <property type="entry name" value="MraZ"/>
    <property type="match status" value="2"/>
</dbReference>
<comment type="subunit">
    <text evidence="7">Forms oligomers.</text>
</comment>
<accession>A0A1H3T7K5</accession>
<name>A0A1H3T7K5_9BACT</name>
<dbReference type="InterPro" id="IPR038619">
    <property type="entry name" value="MraZ_sf"/>
</dbReference>
<keyword evidence="10" id="KW-1185">Reference proteome</keyword>
<keyword evidence="6 7" id="KW-0804">Transcription</keyword>
<protein>
    <recommendedName>
        <fullName evidence="1 7">Transcriptional regulator MraZ</fullName>
    </recommendedName>
</protein>
<dbReference type="InterPro" id="IPR020603">
    <property type="entry name" value="MraZ_dom"/>
</dbReference>
<dbReference type="InterPro" id="IPR037914">
    <property type="entry name" value="SpoVT-AbrB_sf"/>
</dbReference>
<dbReference type="Gene3D" id="3.40.1550.20">
    <property type="entry name" value="Transcriptional regulator MraZ domain"/>
    <property type="match status" value="1"/>
</dbReference>
<evidence type="ECO:0000256" key="4">
    <source>
        <dbReference type="ARBA" id="ARBA00023015"/>
    </source>
</evidence>
<dbReference type="CDD" id="cd16321">
    <property type="entry name" value="MraZ_C"/>
    <property type="match status" value="1"/>
</dbReference>
<dbReference type="PANTHER" id="PTHR34701:SF1">
    <property type="entry name" value="TRANSCRIPTIONAL REGULATOR MRAZ"/>
    <property type="match status" value="1"/>
</dbReference>
<evidence type="ECO:0000256" key="6">
    <source>
        <dbReference type="ARBA" id="ARBA00023163"/>
    </source>
</evidence>
<dbReference type="EMBL" id="FNQC01000015">
    <property type="protein sequence ID" value="SDZ45309.1"/>
    <property type="molecule type" value="Genomic_DNA"/>
</dbReference>
<dbReference type="InterPro" id="IPR007159">
    <property type="entry name" value="SpoVT-AbrB_dom"/>
</dbReference>
<evidence type="ECO:0000256" key="5">
    <source>
        <dbReference type="ARBA" id="ARBA00023125"/>
    </source>
</evidence>
<evidence type="ECO:0000256" key="1">
    <source>
        <dbReference type="ARBA" id="ARBA00013860"/>
    </source>
</evidence>
<comment type="caution">
    <text evidence="9">The sequence shown here is derived from an EMBL/GenBank/DDBJ whole genome shotgun (WGS) entry which is preliminary data.</text>
</comment>
<keyword evidence="4 7" id="KW-0805">Transcription regulation</keyword>
<proteinExistence type="inferred from homology"/>
<dbReference type="Proteomes" id="UP000199663">
    <property type="component" value="Unassembled WGS sequence"/>
</dbReference>
<evidence type="ECO:0000313" key="9">
    <source>
        <dbReference type="EMBL" id="SDZ45309.1"/>
    </source>
</evidence>
<evidence type="ECO:0000256" key="3">
    <source>
        <dbReference type="ARBA" id="ARBA00022737"/>
    </source>
</evidence>
<dbReference type="HAMAP" id="MF_01008">
    <property type="entry name" value="MraZ"/>
    <property type="match status" value="1"/>
</dbReference>
<dbReference type="PANTHER" id="PTHR34701">
    <property type="entry name" value="TRANSCRIPTIONAL REGULATOR MRAZ"/>
    <property type="match status" value="1"/>
</dbReference>
<sequence>MFNNQFDCKLDAKGRLTLPAKIKAAIPESNGNELMLRLGNDGCLELYTMIEFKKLYNQVNALNSQNEEQRLVKRNFFRGNNDVELDGAGRLLIPKTFMLYADIEKDAVVVGMGSYVEIWNPEKYLKYVINDPSDLSRLMEKYLS</sequence>
<evidence type="ECO:0000256" key="7">
    <source>
        <dbReference type="HAMAP-Rule" id="MF_01008"/>
    </source>
</evidence>
<evidence type="ECO:0000256" key="2">
    <source>
        <dbReference type="ARBA" id="ARBA00022490"/>
    </source>
</evidence>
<feature type="domain" description="SpoVT-AbrB" evidence="8">
    <location>
        <begin position="80"/>
        <end position="123"/>
    </location>
</feature>
<reference evidence="9 10" key="1">
    <citation type="submission" date="2016-10" db="EMBL/GenBank/DDBJ databases">
        <authorList>
            <person name="Varghese N."/>
            <person name="Submissions S."/>
        </authorList>
    </citation>
    <scope>NUCLEOTIDE SEQUENCE [LARGE SCALE GENOMIC DNA]</scope>
    <source>
        <strain evidence="9 10">DSM 17997</strain>
    </source>
</reference>
<gene>
    <name evidence="7" type="primary">mraZ</name>
    <name evidence="9" type="ORF">SAMN05444412_11558</name>
</gene>
<evidence type="ECO:0000259" key="8">
    <source>
        <dbReference type="PROSITE" id="PS51740"/>
    </source>
</evidence>
<dbReference type="PROSITE" id="PS51740">
    <property type="entry name" value="SPOVT_ABRB"/>
    <property type="match status" value="2"/>
</dbReference>
<dbReference type="NCBIfam" id="TIGR00242">
    <property type="entry name" value="division/cell wall cluster transcriptional repressor MraZ"/>
    <property type="match status" value="1"/>
</dbReference>
<comment type="subcellular location">
    <subcellularLocation>
        <location evidence="7">Cytoplasm</location>
        <location evidence="7">Nucleoid</location>
    </subcellularLocation>
</comment>
<dbReference type="SUPFAM" id="SSF89447">
    <property type="entry name" value="AbrB/MazE/MraZ-like"/>
    <property type="match status" value="1"/>
</dbReference>
<organism evidence="9 10">
    <name type="scientific">Rhodonellum ikkaensis</name>
    <dbReference type="NCBI Taxonomy" id="336829"/>
    <lineage>
        <taxon>Bacteria</taxon>
        <taxon>Pseudomonadati</taxon>
        <taxon>Bacteroidota</taxon>
        <taxon>Cytophagia</taxon>
        <taxon>Cytophagales</taxon>
        <taxon>Cytophagaceae</taxon>
        <taxon>Rhodonellum</taxon>
    </lineage>
</organism>
<keyword evidence="3" id="KW-0677">Repeat</keyword>
<dbReference type="InterPro" id="IPR035642">
    <property type="entry name" value="MraZ_N"/>
</dbReference>
<comment type="similarity">
    <text evidence="7">Belongs to the MraZ family.</text>
</comment>
<dbReference type="InterPro" id="IPR003444">
    <property type="entry name" value="MraZ"/>
</dbReference>
<evidence type="ECO:0000313" key="10">
    <source>
        <dbReference type="Proteomes" id="UP000199663"/>
    </source>
</evidence>
<dbReference type="CDD" id="cd16320">
    <property type="entry name" value="MraZ_N"/>
    <property type="match status" value="1"/>
</dbReference>